<dbReference type="GO" id="GO:0010181">
    <property type="term" value="F:FMN binding"/>
    <property type="evidence" value="ECO:0007669"/>
    <property type="project" value="UniProtKB-UniRule"/>
</dbReference>
<feature type="binding site" evidence="7 8">
    <location>
        <position position="138"/>
    </location>
    <ligand>
        <name>substrate</name>
    </ligand>
</feature>
<evidence type="ECO:0000256" key="4">
    <source>
        <dbReference type="ARBA" id="ARBA00022643"/>
    </source>
</evidence>
<feature type="binding site" evidence="8">
    <location>
        <begin position="15"/>
        <end position="18"/>
    </location>
    <ligand>
        <name>substrate</name>
    </ligand>
</feature>
<dbReference type="Pfam" id="PF01243">
    <property type="entry name" value="PNPOx_N"/>
    <property type="match status" value="1"/>
</dbReference>
<dbReference type="Gene3D" id="2.30.110.10">
    <property type="entry name" value="Electron Transport, Fmn-binding Protein, Chain A"/>
    <property type="match status" value="1"/>
</dbReference>
<dbReference type="InterPro" id="IPR012349">
    <property type="entry name" value="Split_barrel_FMN-bd"/>
</dbReference>
<evidence type="ECO:0000256" key="6">
    <source>
        <dbReference type="ARBA" id="ARBA00023096"/>
    </source>
</evidence>
<evidence type="ECO:0000313" key="13">
    <source>
        <dbReference type="Proteomes" id="UP000272400"/>
    </source>
</evidence>
<name>A0A3N1DCM3_9ACTN</name>
<dbReference type="EC" id="1.4.3.5" evidence="7"/>
<dbReference type="HAMAP" id="MF_01629">
    <property type="entry name" value="PdxH"/>
    <property type="match status" value="1"/>
</dbReference>
<comment type="similarity">
    <text evidence="1 7">Belongs to the pyridoxamine 5'-phosphate oxidase family.</text>
</comment>
<evidence type="ECO:0000259" key="11">
    <source>
        <dbReference type="Pfam" id="PF10590"/>
    </source>
</evidence>
<evidence type="ECO:0000256" key="1">
    <source>
        <dbReference type="ARBA" id="ARBA00007301"/>
    </source>
</evidence>
<comment type="function">
    <text evidence="7">Catalyzes the oxidation of either pyridoxine 5'-phosphate (PNP) or pyridoxamine 5'-phosphate (PMP) into pyridoxal 5'-phosphate (PLP).</text>
</comment>
<evidence type="ECO:0000256" key="2">
    <source>
        <dbReference type="ARBA" id="ARBA00011738"/>
    </source>
</evidence>
<dbReference type="InterPro" id="IPR000659">
    <property type="entry name" value="Pyridox_Oxase"/>
</dbReference>
<dbReference type="NCBIfam" id="TIGR00558">
    <property type="entry name" value="pdxH"/>
    <property type="match status" value="1"/>
</dbReference>
<feature type="binding site" evidence="7 8">
    <location>
        <position position="130"/>
    </location>
    <ligand>
        <name>substrate</name>
    </ligand>
</feature>
<reference evidence="12 13" key="1">
    <citation type="submission" date="2018-11" db="EMBL/GenBank/DDBJ databases">
        <title>Sequencing the genomes of 1000 actinobacteria strains.</title>
        <authorList>
            <person name="Klenk H.-P."/>
        </authorList>
    </citation>
    <scope>NUCLEOTIDE SEQUENCE [LARGE SCALE GENOMIC DNA]</scope>
    <source>
        <strain evidence="12 13">DSM 44254</strain>
    </source>
</reference>
<evidence type="ECO:0000256" key="7">
    <source>
        <dbReference type="HAMAP-Rule" id="MF_01629"/>
    </source>
</evidence>
<feature type="domain" description="Pyridoxamine 5'-phosphate oxidase N-terminal" evidence="10">
    <location>
        <begin position="41"/>
        <end position="163"/>
    </location>
</feature>
<dbReference type="GO" id="GO:0008615">
    <property type="term" value="P:pyridoxine biosynthetic process"/>
    <property type="evidence" value="ECO:0007669"/>
    <property type="project" value="UniProtKB-UniRule"/>
</dbReference>
<feature type="binding site" evidence="7 9">
    <location>
        <position position="90"/>
    </location>
    <ligand>
        <name>FMN</name>
        <dbReference type="ChEBI" id="CHEBI:58210"/>
    </ligand>
</feature>
<dbReference type="AlphaFoldDB" id="A0A3N1DCM3"/>
<feature type="domain" description="Pyridoxine 5'-phosphate oxidase dimerisation C-terminal" evidence="11">
    <location>
        <begin position="180"/>
        <end position="220"/>
    </location>
</feature>
<dbReference type="Pfam" id="PF10590">
    <property type="entry name" value="PNP_phzG_C"/>
    <property type="match status" value="1"/>
</dbReference>
<evidence type="ECO:0000259" key="10">
    <source>
        <dbReference type="Pfam" id="PF01243"/>
    </source>
</evidence>
<dbReference type="PANTHER" id="PTHR10851:SF0">
    <property type="entry name" value="PYRIDOXINE-5'-PHOSPHATE OXIDASE"/>
    <property type="match status" value="1"/>
</dbReference>
<comment type="caution">
    <text evidence="12">The sequence shown here is derived from an EMBL/GenBank/DDBJ whole genome shotgun (WGS) entry which is preliminary data.</text>
</comment>
<proteinExistence type="inferred from homology"/>
<feature type="binding site" evidence="7 8">
    <location>
        <position position="134"/>
    </location>
    <ligand>
        <name>substrate</name>
    </ligand>
</feature>
<dbReference type="InterPro" id="IPR019576">
    <property type="entry name" value="Pyridoxamine_oxidase_dimer_C"/>
</dbReference>
<feature type="binding site" evidence="7 9">
    <location>
        <begin position="68"/>
        <end position="73"/>
    </location>
    <ligand>
        <name>FMN</name>
        <dbReference type="ChEBI" id="CHEBI:58210"/>
    </ligand>
</feature>
<evidence type="ECO:0000313" key="12">
    <source>
        <dbReference type="EMBL" id="ROO91285.1"/>
    </source>
</evidence>
<comment type="pathway">
    <text evidence="7">Cofactor metabolism; pyridoxal 5'-phosphate salvage; pyridoxal 5'-phosphate from pyridoxine 5'-phosphate: step 1/1.</text>
</comment>
<keyword evidence="4 7" id="KW-0288">FMN</keyword>
<feature type="binding site" evidence="7 9">
    <location>
        <begin position="147"/>
        <end position="148"/>
    </location>
    <ligand>
        <name>FMN</name>
        <dbReference type="ChEBI" id="CHEBI:58210"/>
    </ligand>
</feature>
<feature type="binding site" evidence="7 9">
    <location>
        <position position="193"/>
    </location>
    <ligand>
        <name>FMN</name>
        <dbReference type="ChEBI" id="CHEBI:58210"/>
    </ligand>
</feature>
<gene>
    <name evidence="7" type="primary">pdxH</name>
    <name evidence="12" type="ORF">EDD29_9038</name>
</gene>
<dbReference type="PANTHER" id="PTHR10851">
    <property type="entry name" value="PYRIDOXINE-5-PHOSPHATE OXIDASE"/>
    <property type="match status" value="1"/>
</dbReference>
<sequence>MTIVDRSLADPAHLRISYDRGELAEESAPAEPFALFTSWFADAVSAGLPEPNAMVLATASADGEPRARTVLLKGFKTDGFRFFTNHSSRKGRDLAANPRASLLFPWHPIHRQVIVGGSCEPLPPEESAAYFRSRPYGSQLGAWASHQSAVIADRAELENRFAESAGRWPEADSVPVPDFWGGYLVVPDYVEFWQGRPDRLHDRLRYTRESEGWLRERLAP</sequence>
<evidence type="ECO:0000256" key="5">
    <source>
        <dbReference type="ARBA" id="ARBA00023002"/>
    </source>
</evidence>
<dbReference type="NCBIfam" id="NF004231">
    <property type="entry name" value="PRK05679.1"/>
    <property type="match status" value="1"/>
</dbReference>
<evidence type="ECO:0000256" key="3">
    <source>
        <dbReference type="ARBA" id="ARBA00022630"/>
    </source>
</evidence>
<dbReference type="InterPro" id="IPR019740">
    <property type="entry name" value="Pyridox_Oxase_CS"/>
</dbReference>
<protein>
    <recommendedName>
        <fullName evidence="7">Pyridoxine/pyridoxamine 5'-phosphate oxidase</fullName>
        <ecNumber evidence="7">1.4.3.5</ecNumber>
    </recommendedName>
    <alternativeName>
        <fullName evidence="7">PNP/PMP oxidase</fullName>
        <shortName evidence="7">PNPOx</shortName>
    </alternativeName>
    <alternativeName>
        <fullName evidence="7">Pyridoxal 5'-phosphate synthase</fullName>
    </alternativeName>
</protein>
<dbReference type="GO" id="GO:0004733">
    <property type="term" value="F:pyridoxamine phosphate oxidase activity"/>
    <property type="evidence" value="ECO:0007669"/>
    <property type="project" value="UniProtKB-UniRule"/>
</dbReference>
<feature type="binding site" evidence="7 9">
    <location>
        <position position="203"/>
    </location>
    <ligand>
        <name>FMN</name>
        <dbReference type="ChEBI" id="CHEBI:58210"/>
    </ligand>
</feature>
<dbReference type="UniPathway" id="UPA01068">
    <property type="reaction ID" value="UER00304"/>
</dbReference>
<organism evidence="12 13">
    <name type="scientific">Actinocorallia herbida</name>
    <dbReference type="NCBI Taxonomy" id="58109"/>
    <lineage>
        <taxon>Bacteria</taxon>
        <taxon>Bacillati</taxon>
        <taxon>Actinomycetota</taxon>
        <taxon>Actinomycetes</taxon>
        <taxon>Streptosporangiales</taxon>
        <taxon>Thermomonosporaceae</taxon>
        <taxon>Actinocorallia</taxon>
    </lineage>
</organism>
<evidence type="ECO:0000256" key="9">
    <source>
        <dbReference type="PIRSR" id="PIRSR000190-2"/>
    </source>
</evidence>
<comment type="catalytic activity">
    <reaction evidence="7">
        <text>pyridoxine 5'-phosphate + O2 = pyridoxal 5'-phosphate + H2O2</text>
        <dbReference type="Rhea" id="RHEA:15149"/>
        <dbReference type="ChEBI" id="CHEBI:15379"/>
        <dbReference type="ChEBI" id="CHEBI:16240"/>
        <dbReference type="ChEBI" id="CHEBI:58589"/>
        <dbReference type="ChEBI" id="CHEBI:597326"/>
        <dbReference type="EC" id="1.4.3.5"/>
    </reaction>
</comment>
<dbReference type="PROSITE" id="PS01064">
    <property type="entry name" value="PYRIDOX_OXIDASE"/>
    <property type="match status" value="1"/>
</dbReference>
<comment type="cofactor">
    <cofactor evidence="7 9">
        <name>FMN</name>
        <dbReference type="ChEBI" id="CHEBI:58210"/>
    </cofactor>
    <text evidence="7 9">Binds 1 FMN per subunit.</text>
</comment>
<accession>A0A3N1DCM3</accession>
<comment type="catalytic activity">
    <reaction evidence="7">
        <text>pyridoxamine 5'-phosphate + O2 + H2O = pyridoxal 5'-phosphate + H2O2 + NH4(+)</text>
        <dbReference type="Rhea" id="RHEA:15817"/>
        <dbReference type="ChEBI" id="CHEBI:15377"/>
        <dbReference type="ChEBI" id="CHEBI:15379"/>
        <dbReference type="ChEBI" id="CHEBI:16240"/>
        <dbReference type="ChEBI" id="CHEBI:28938"/>
        <dbReference type="ChEBI" id="CHEBI:58451"/>
        <dbReference type="ChEBI" id="CHEBI:597326"/>
        <dbReference type="EC" id="1.4.3.5"/>
    </reaction>
</comment>
<feature type="binding site" evidence="7 9">
    <location>
        <begin position="83"/>
        <end position="84"/>
    </location>
    <ligand>
        <name>FMN</name>
        <dbReference type="ChEBI" id="CHEBI:58210"/>
    </ligand>
</feature>
<dbReference type="PIRSF" id="PIRSF000190">
    <property type="entry name" value="Pyd_amn-ph_oxd"/>
    <property type="match status" value="1"/>
</dbReference>
<dbReference type="Proteomes" id="UP000272400">
    <property type="component" value="Unassembled WGS sequence"/>
</dbReference>
<dbReference type="SUPFAM" id="SSF50475">
    <property type="entry name" value="FMN-binding split barrel"/>
    <property type="match status" value="1"/>
</dbReference>
<feature type="binding site" evidence="7 9">
    <location>
        <position position="112"/>
    </location>
    <ligand>
        <name>FMN</name>
        <dbReference type="ChEBI" id="CHEBI:58210"/>
    </ligand>
</feature>
<keyword evidence="3 7" id="KW-0285">Flavoprotein</keyword>
<keyword evidence="5 7" id="KW-0560">Oxidoreductase</keyword>
<feature type="binding site" evidence="7 8">
    <location>
        <begin position="199"/>
        <end position="201"/>
    </location>
    <ligand>
        <name>substrate</name>
    </ligand>
</feature>
<keyword evidence="13" id="KW-1185">Reference proteome</keyword>
<dbReference type="FunFam" id="2.30.110.10:FF:000020">
    <property type="entry name" value="PNPO isoform 11"/>
    <property type="match status" value="1"/>
</dbReference>
<keyword evidence="6 7" id="KW-0664">Pyridoxine biosynthesis</keyword>
<feature type="binding site" evidence="7 9">
    <location>
        <position position="89"/>
    </location>
    <ligand>
        <name>FMN</name>
        <dbReference type="ChEBI" id="CHEBI:58210"/>
    </ligand>
</feature>
<dbReference type="InterPro" id="IPR011576">
    <property type="entry name" value="Pyridox_Oxase_N"/>
</dbReference>
<comment type="pathway">
    <text evidence="7">Cofactor metabolism; pyridoxal 5'-phosphate salvage; pyridoxal 5'-phosphate from pyridoxamine 5'-phosphate: step 1/1.</text>
</comment>
<feature type="binding site" evidence="7 8">
    <location>
        <position position="73"/>
    </location>
    <ligand>
        <name>substrate</name>
    </ligand>
</feature>
<comment type="subunit">
    <text evidence="2 7">Homodimer.</text>
</comment>
<evidence type="ECO:0000256" key="8">
    <source>
        <dbReference type="PIRSR" id="PIRSR000190-1"/>
    </source>
</evidence>
<dbReference type="EMBL" id="RJKE01000001">
    <property type="protein sequence ID" value="ROO91285.1"/>
    <property type="molecule type" value="Genomic_DNA"/>
</dbReference>